<comment type="similarity">
    <text evidence="2 10">Belongs to the G-protein coupled receptor 1 family.</text>
</comment>
<evidence type="ECO:0000256" key="11">
    <source>
        <dbReference type="SAM" id="Phobius"/>
    </source>
</evidence>
<keyword evidence="5 11" id="KW-1133">Transmembrane helix</keyword>
<dbReference type="PROSITE" id="PS00237">
    <property type="entry name" value="G_PROTEIN_RECEP_F1_1"/>
    <property type="match status" value="1"/>
</dbReference>
<evidence type="ECO:0000259" key="12">
    <source>
        <dbReference type="PROSITE" id="PS50262"/>
    </source>
</evidence>
<dbReference type="SUPFAM" id="SSF81321">
    <property type="entry name" value="Family A G protein-coupled receptor-like"/>
    <property type="match status" value="1"/>
</dbReference>
<reference evidence="14 15" key="1">
    <citation type="submission" date="2025-04" db="UniProtKB">
        <authorList>
            <consortium name="RefSeq"/>
        </authorList>
    </citation>
    <scope>IDENTIFICATION</scope>
    <source>
        <tissue evidence="14 15">Gonads</tissue>
    </source>
</reference>
<evidence type="ECO:0000256" key="4">
    <source>
        <dbReference type="ARBA" id="ARBA00022692"/>
    </source>
</evidence>
<evidence type="ECO:0000256" key="5">
    <source>
        <dbReference type="ARBA" id="ARBA00022989"/>
    </source>
</evidence>
<feature type="domain" description="G-protein coupled receptors family 1 profile" evidence="12">
    <location>
        <begin position="61"/>
        <end position="320"/>
    </location>
</feature>
<keyword evidence="13" id="KW-1185">Reference proteome</keyword>
<feature type="transmembrane region" description="Helical" evidence="11">
    <location>
        <begin position="296"/>
        <end position="319"/>
    </location>
</feature>
<evidence type="ECO:0000313" key="13">
    <source>
        <dbReference type="Proteomes" id="UP000504635"/>
    </source>
</evidence>
<dbReference type="PANTHER" id="PTHR24249:SF372">
    <property type="entry name" value="G-PROTEIN COUPLED RECEPTORS FAMILY 1 PROFILE DOMAIN-CONTAINING PROTEIN"/>
    <property type="match status" value="1"/>
</dbReference>
<keyword evidence="3" id="KW-1003">Cell membrane</keyword>
<sequence>MDDLLFNYSQLALIGTNHADFTPDNLSEVNISRSVTRLTSPLAVTVVVLLVFLLSPMILIGNSLVLVAMYRFKRLRTPSNYLVMSLATSDMGVGMFMPVGFYLELNGADSFPGYQVCLFSYGVVISLCCVSVLVMVAIAVDRFTSLARPLRYNNLITHSAVERYIVIFWIYSSLVGFSPLAYAVLAGSNKSITPDCSFGEMVDKPVQLFMFCAVYGPSSLILLVCYGYIYFVARGHARAIRSEQQQSLHRHPQHYTGTVGHPRYGLALAITTGLFIGLWVPFQICMLTDVFFETNILTSWISIYLALPILSSSAFNPWIYGYRNAELRAAVRRVVDDILNTLGFTYRSHQISDRDQIPPSVAATAGEPATFINHVQRDGMCWKSEGDFLLVPMARPESSGVLSSAESQKMFCNSNPKIILPCETPRLLLKSSRSMVESLAMIRGSDVLIVKGSSPVMKHGSSVL</sequence>
<dbReference type="PANTHER" id="PTHR24249">
    <property type="entry name" value="HISTAMINE RECEPTOR-RELATED G-PROTEIN COUPLED RECEPTOR"/>
    <property type="match status" value="1"/>
</dbReference>
<keyword evidence="4 10" id="KW-0812">Transmembrane</keyword>
<dbReference type="OrthoDB" id="10042731at2759"/>
<proteinExistence type="inferred from homology"/>
<dbReference type="InterPro" id="IPR050569">
    <property type="entry name" value="TAAR"/>
</dbReference>
<dbReference type="GO" id="GO:0005886">
    <property type="term" value="C:plasma membrane"/>
    <property type="evidence" value="ECO:0007669"/>
    <property type="project" value="UniProtKB-SubCell"/>
</dbReference>
<evidence type="ECO:0000256" key="7">
    <source>
        <dbReference type="ARBA" id="ARBA00023136"/>
    </source>
</evidence>
<evidence type="ECO:0000256" key="10">
    <source>
        <dbReference type="RuleBase" id="RU000688"/>
    </source>
</evidence>
<dbReference type="Proteomes" id="UP000504635">
    <property type="component" value="Unplaced"/>
</dbReference>
<evidence type="ECO:0000256" key="2">
    <source>
        <dbReference type="ARBA" id="ARBA00010663"/>
    </source>
</evidence>
<evidence type="ECO:0000256" key="1">
    <source>
        <dbReference type="ARBA" id="ARBA00004651"/>
    </source>
</evidence>
<keyword evidence="7 11" id="KW-0472">Membrane</keyword>
<dbReference type="KEGG" id="soy:115881777"/>
<dbReference type="RefSeq" id="XP_030755285.1">
    <property type="nucleotide sequence ID" value="XM_030899425.1"/>
</dbReference>
<feature type="transmembrane region" description="Helical" evidence="11">
    <location>
        <begin position="264"/>
        <end position="284"/>
    </location>
</feature>
<gene>
    <name evidence="14 15" type="primary">LOC115881777</name>
</gene>
<feature type="transmembrane region" description="Helical" evidence="11">
    <location>
        <begin position="208"/>
        <end position="231"/>
    </location>
</feature>
<evidence type="ECO:0000256" key="3">
    <source>
        <dbReference type="ARBA" id="ARBA00022475"/>
    </source>
</evidence>
<dbReference type="InterPro" id="IPR000276">
    <property type="entry name" value="GPCR_Rhodpsn"/>
</dbReference>
<evidence type="ECO:0000256" key="6">
    <source>
        <dbReference type="ARBA" id="ARBA00023040"/>
    </source>
</evidence>
<organism evidence="13 14">
    <name type="scientific">Sitophilus oryzae</name>
    <name type="common">Rice weevil</name>
    <name type="synonym">Curculio oryzae</name>
    <dbReference type="NCBI Taxonomy" id="7048"/>
    <lineage>
        <taxon>Eukaryota</taxon>
        <taxon>Metazoa</taxon>
        <taxon>Ecdysozoa</taxon>
        <taxon>Arthropoda</taxon>
        <taxon>Hexapoda</taxon>
        <taxon>Insecta</taxon>
        <taxon>Pterygota</taxon>
        <taxon>Neoptera</taxon>
        <taxon>Endopterygota</taxon>
        <taxon>Coleoptera</taxon>
        <taxon>Polyphaga</taxon>
        <taxon>Cucujiformia</taxon>
        <taxon>Curculionidae</taxon>
        <taxon>Dryophthorinae</taxon>
        <taxon>Sitophilus</taxon>
    </lineage>
</organism>
<dbReference type="Pfam" id="PF00001">
    <property type="entry name" value="7tm_1"/>
    <property type="match status" value="1"/>
</dbReference>
<feature type="transmembrane region" description="Helical" evidence="11">
    <location>
        <begin position="42"/>
        <end position="69"/>
    </location>
</feature>
<evidence type="ECO:0000313" key="14">
    <source>
        <dbReference type="RefSeq" id="XP_030755285.1"/>
    </source>
</evidence>
<dbReference type="GO" id="GO:0004930">
    <property type="term" value="F:G protein-coupled receptor activity"/>
    <property type="evidence" value="ECO:0007669"/>
    <property type="project" value="UniProtKB-KW"/>
</dbReference>
<comment type="subcellular location">
    <subcellularLocation>
        <location evidence="1">Cell membrane</location>
        <topology evidence="1">Multi-pass membrane protein</topology>
    </subcellularLocation>
</comment>
<name>A0A6J2XX02_SITOR</name>
<protein>
    <submittedName>
        <fullName evidence="14 15">Adenosine receptor A2b-like</fullName>
    </submittedName>
</protein>
<evidence type="ECO:0000256" key="9">
    <source>
        <dbReference type="ARBA" id="ARBA00023224"/>
    </source>
</evidence>
<evidence type="ECO:0000256" key="8">
    <source>
        <dbReference type="ARBA" id="ARBA00023170"/>
    </source>
</evidence>
<dbReference type="PRINTS" id="PR00237">
    <property type="entry name" value="GPCRRHODOPSN"/>
</dbReference>
<keyword evidence="6 10" id="KW-0297">G-protein coupled receptor</keyword>
<dbReference type="GeneID" id="115881777"/>
<keyword evidence="8 10" id="KW-0675">Receptor</keyword>
<keyword evidence="9 10" id="KW-0807">Transducer</keyword>
<dbReference type="Gene3D" id="1.20.1070.10">
    <property type="entry name" value="Rhodopsin 7-helix transmembrane proteins"/>
    <property type="match status" value="1"/>
</dbReference>
<accession>A0A6J2XX02</accession>
<feature type="transmembrane region" description="Helical" evidence="11">
    <location>
        <begin position="118"/>
        <end position="143"/>
    </location>
</feature>
<feature type="transmembrane region" description="Helical" evidence="11">
    <location>
        <begin position="81"/>
        <end position="103"/>
    </location>
</feature>
<dbReference type="InterPro" id="IPR017452">
    <property type="entry name" value="GPCR_Rhodpsn_7TM"/>
</dbReference>
<evidence type="ECO:0000313" key="15">
    <source>
        <dbReference type="RefSeq" id="XP_030755293.1"/>
    </source>
</evidence>
<feature type="transmembrane region" description="Helical" evidence="11">
    <location>
        <begin position="164"/>
        <end position="188"/>
    </location>
</feature>
<dbReference type="PROSITE" id="PS50262">
    <property type="entry name" value="G_PROTEIN_RECEP_F1_2"/>
    <property type="match status" value="1"/>
</dbReference>
<dbReference type="AlphaFoldDB" id="A0A6J2XX02"/>
<dbReference type="SMART" id="SM01381">
    <property type="entry name" value="7TM_GPCR_Srsx"/>
    <property type="match status" value="1"/>
</dbReference>
<dbReference type="RefSeq" id="XP_030755293.1">
    <property type="nucleotide sequence ID" value="XM_030899433.1"/>
</dbReference>